<name>A0AAJ1WXX5_9HYPH</name>
<evidence type="ECO:0000313" key="1">
    <source>
        <dbReference type="EMBL" id="MDQ0545260.1"/>
    </source>
</evidence>
<accession>A0AAJ1WXX5</accession>
<organism evidence="1 2">
    <name type="scientific">Methylobacterium brachiatum</name>
    <dbReference type="NCBI Taxonomy" id="269660"/>
    <lineage>
        <taxon>Bacteria</taxon>
        <taxon>Pseudomonadati</taxon>
        <taxon>Pseudomonadota</taxon>
        <taxon>Alphaproteobacteria</taxon>
        <taxon>Hyphomicrobiales</taxon>
        <taxon>Methylobacteriaceae</taxon>
        <taxon>Methylobacterium</taxon>
    </lineage>
</organism>
<gene>
    <name evidence="1" type="ORF">QO001_004203</name>
</gene>
<proteinExistence type="predicted"/>
<dbReference type="RefSeq" id="WP_230367054.1">
    <property type="nucleotide sequence ID" value="NZ_JAJALK010000009.1"/>
</dbReference>
<dbReference type="SUPFAM" id="SSF52266">
    <property type="entry name" value="SGNH hydrolase"/>
    <property type="match status" value="1"/>
</dbReference>
<dbReference type="AlphaFoldDB" id="A0AAJ1WXX5"/>
<protein>
    <submittedName>
        <fullName evidence="1">Lysophospholipase L1-like esterase</fullName>
    </submittedName>
</protein>
<dbReference type="EMBL" id="JAUSWL010000008">
    <property type="protein sequence ID" value="MDQ0545260.1"/>
    <property type="molecule type" value="Genomic_DNA"/>
</dbReference>
<dbReference type="Proteomes" id="UP001223420">
    <property type="component" value="Unassembled WGS sequence"/>
</dbReference>
<evidence type="ECO:0000313" key="2">
    <source>
        <dbReference type="Proteomes" id="UP001223420"/>
    </source>
</evidence>
<dbReference type="GO" id="GO:0016788">
    <property type="term" value="F:hydrolase activity, acting on ester bonds"/>
    <property type="evidence" value="ECO:0007669"/>
    <property type="project" value="UniProtKB-ARBA"/>
</dbReference>
<comment type="caution">
    <text evidence="1">The sequence shown here is derived from an EMBL/GenBank/DDBJ whole genome shotgun (WGS) entry which is preliminary data.</text>
</comment>
<dbReference type="InterPro" id="IPR036514">
    <property type="entry name" value="SGNH_hydro_sf"/>
</dbReference>
<dbReference type="Gene3D" id="3.40.50.1110">
    <property type="entry name" value="SGNH hydrolase"/>
    <property type="match status" value="1"/>
</dbReference>
<sequence length="339" mass="37966">MTIDAPESAVDAEKRKLVRHLDTFDANIRFPAPYVGFAGRPSSQIFDHGWHYDALGYRNDATIGPRSANETLRVLIVGDSTMVDGVTAGDTVPGRIQTALRARTGAGAHVYNFGAISSCMNQMIMLTTTKLIDMDADAIVILAGGTDVFQPWTFDPRPGYPYNMFAVEGIYDELFSQTRLRGDLDDLGQAAMQDLIFTRLRNLRAVTRWKDPAWEWEVVRHFELAVDRIGRLAKGIGIPIHIILQPMVVRKAQLTETERTFASSEFLAYLDRQYGRIKTVVGEYHGKFGARPSFRIHDLSDIFFETEQPIFTDIVHYNDVGRQMMAEAVASCLDLGPAD</sequence>
<reference evidence="1" key="1">
    <citation type="submission" date="2023-07" db="EMBL/GenBank/DDBJ databases">
        <title>Genomic Encyclopedia of Type Strains, Phase IV (KMG-IV): sequencing the most valuable type-strain genomes for metagenomic binning, comparative biology and taxonomic classification.</title>
        <authorList>
            <person name="Goeker M."/>
        </authorList>
    </citation>
    <scope>NUCLEOTIDE SEQUENCE</scope>
    <source>
        <strain evidence="1">DSM 19569</strain>
    </source>
</reference>